<sequence length="28" mass="3336">MWHLYSSAIFSFQNQATRLMLMFQPSSL</sequence>
<gene>
    <name evidence="1" type="ORF">N7496_009642</name>
</gene>
<dbReference type="AlphaFoldDB" id="A0A9W9RRH6"/>
<dbReference type="Proteomes" id="UP001147782">
    <property type="component" value="Unassembled WGS sequence"/>
</dbReference>
<dbReference type="EMBL" id="JAPZBS010000008">
    <property type="protein sequence ID" value="KAJ5363929.1"/>
    <property type="molecule type" value="Genomic_DNA"/>
</dbReference>
<keyword evidence="2" id="KW-1185">Reference proteome</keyword>
<reference evidence="1" key="2">
    <citation type="journal article" date="2023" name="IMA Fungus">
        <title>Comparative genomic study of the Penicillium genus elucidates a diverse pangenome and 15 lateral gene transfer events.</title>
        <authorList>
            <person name="Petersen C."/>
            <person name="Sorensen T."/>
            <person name="Nielsen M.R."/>
            <person name="Sondergaard T.E."/>
            <person name="Sorensen J.L."/>
            <person name="Fitzpatrick D.A."/>
            <person name="Frisvad J.C."/>
            <person name="Nielsen K.L."/>
        </authorList>
    </citation>
    <scope>NUCLEOTIDE SEQUENCE</scope>
    <source>
        <strain evidence="1">IBT 29864</strain>
    </source>
</reference>
<proteinExistence type="predicted"/>
<organism evidence="1 2">
    <name type="scientific">Penicillium cataractarum</name>
    <dbReference type="NCBI Taxonomy" id="2100454"/>
    <lineage>
        <taxon>Eukaryota</taxon>
        <taxon>Fungi</taxon>
        <taxon>Dikarya</taxon>
        <taxon>Ascomycota</taxon>
        <taxon>Pezizomycotina</taxon>
        <taxon>Eurotiomycetes</taxon>
        <taxon>Eurotiomycetidae</taxon>
        <taxon>Eurotiales</taxon>
        <taxon>Aspergillaceae</taxon>
        <taxon>Penicillium</taxon>
    </lineage>
</organism>
<reference evidence="1" key="1">
    <citation type="submission" date="2022-11" db="EMBL/GenBank/DDBJ databases">
        <authorList>
            <person name="Petersen C."/>
        </authorList>
    </citation>
    <scope>NUCLEOTIDE SEQUENCE</scope>
    <source>
        <strain evidence="1">IBT 29864</strain>
    </source>
</reference>
<name>A0A9W9RRH6_9EURO</name>
<comment type="caution">
    <text evidence="1">The sequence shown here is derived from an EMBL/GenBank/DDBJ whole genome shotgun (WGS) entry which is preliminary data.</text>
</comment>
<protein>
    <submittedName>
        <fullName evidence="1">Uncharacterized protein</fullName>
    </submittedName>
</protein>
<accession>A0A9W9RRH6</accession>
<evidence type="ECO:0000313" key="1">
    <source>
        <dbReference type="EMBL" id="KAJ5363929.1"/>
    </source>
</evidence>
<evidence type="ECO:0000313" key="2">
    <source>
        <dbReference type="Proteomes" id="UP001147782"/>
    </source>
</evidence>